<dbReference type="SUPFAM" id="SSF53448">
    <property type="entry name" value="Nucleotide-diphospho-sugar transferases"/>
    <property type="match status" value="1"/>
</dbReference>
<evidence type="ECO:0000313" key="4">
    <source>
        <dbReference type="EMBL" id="HIQ81054.1"/>
    </source>
</evidence>
<reference evidence="4" key="2">
    <citation type="journal article" date="2021" name="PeerJ">
        <title>Extensive microbial diversity within the chicken gut microbiome revealed by metagenomics and culture.</title>
        <authorList>
            <person name="Gilroy R."/>
            <person name="Ravi A."/>
            <person name="Getino M."/>
            <person name="Pursley I."/>
            <person name="Horton D.L."/>
            <person name="Alikhan N.F."/>
            <person name="Baker D."/>
            <person name="Gharbi K."/>
            <person name="Hall N."/>
            <person name="Watson M."/>
            <person name="Adriaenssens E.M."/>
            <person name="Foster-Nyarko E."/>
            <person name="Jarju S."/>
            <person name="Secka A."/>
            <person name="Antonio M."/>
            <person name="Oren A."/>
            <person name="Chaudhuri R.R."/>
            <person name="La Ragione R."/>
            <person name="Hildebrand F."/>
            <person name="Pallen M.J."/>
        </authorList>
    </citation>
    <scope>NUCLEOTIDE SEQUENCE</scope>
    <source>
        <strain evidence="4">ChiSjej1B19-3389</strain>
    </source>
</reference>
<dbReference type="CDD" id="cd00761">
    <property type="entry name" value="Glyco_tranf_GTA_type"/>
    <property type="match status" value="1"/>
</dbReference>
<dbReference type="PANTHER" id="PTHR22916:SF51">
    <property type="entry name" value="GLYCOSYLTRANSFERASE EPSH-RELATED"/>
    <property type="match status" value="1"/>
</dbReference>
<reference evidence="4" key="1">
    <citation type="submission" date="2020-10" db="EMBL/GenBank/DDBJ databases">
        <authorList>
            <person name="Gilroy R."/>
        </authorList>
    </citation>
    <scope>NUCLEOTIDE SEQUENCE</scope>
    <source>
        <strain evidence="4">ChiSjej1B19-3389</strain>
    </source>
</reference>
<accession>A0A9D0ZIT7</accession>
<evidence type="ECO:0000313" key="5">
    <source>
        <dbReference type="Proteomes" id="UP000886787"/>
    </source>
</evidence>
<dbReference type="Proteomes" id="UP000886787">
    <property type="component" value="Unassembled WGS sequence"/>
</dbReference>
<evidence type="ECO:0000259" key="3">
    <source>
        <dbReference type="Pfam" id="PF00535"/>
    </source>
</evidence>
<organism evidence="4 5">
    <name type="scientific">Candidatus Scatavimonas merdigallinarum</name>
    <dbReference type="NCBI Taxonomy" id="2840914"/>
    <lineage>
        <taxon>Bacteria</taxon>
        <taxon>Bacillati</taxon>
        <taxon>Bacillota</taxon>
        <taxon>Clostridia</taxon>
        <taxon>Eubacteriales</taxon>
        <taxon>Oscillospiraceae</taxon>
        <taxon>Oscillospiraceae incertae sedis</taxon>
        <taxon>Candidatus Scatavimonas</taxon>
    </lineage>
</organism>
<name>A0A9D0ZIT7_9FIRM</name>
<protein>
    <submittedName>
        <fullName evidence="4">Glycosyltransferase</fullName>
    </submittedName>
</protein>
<dbReference type="Gene3D" id="3.90.550.10">
    <property type="entry name" value="Spore Coat Polysaccharide Biosynthesis Protein SpsA, Chain A"/>
    <property type="match status" value="1"/>
</dbReference>
<comment type="caution">
    <text evidence="4">The sequence shown here is derived from an EMBL/GenBank/DDBJ whole genome shotgun (WGS) entry which is preliminary data.</text>
</comment>
<keyword evidence="2" id="KW-0808">Transferase</keyword>
<gene>
    <name evidence="4" type="ORF">IAD32_07215</name>
</gene>
<dbReference type="EMBL" id="DVFW01000033">
    <property type="protein sequence ID" value="HIQ81054.1"/>
    <property type="molecule type" value="Genomic_DNA"/>
</dbReference>
<dbReference type="GO" id="GO:0016757">
    <property type="term" value="F:glycosyltransferase activity"/>
    <property type="evidence" value="ECO:0007669"/>
    <property type="project" value="UniProtKB-KW"/>
</dbReference>
<dbReference type="InterPro" id="IPR029044">
    <property type="entry name" value="Nucleotide-diphossugar_trans"/>
</dbReference>
<dbReference type="Pfam" id="PF00535">
    <property type="entry name" value="Glycos_transf_2"/>
    <property type="match status" value="1"/>
</dbReference>
<proteinExistence type="predicted"/>
<dbReference type="AlphaFoldDB" id="A0A9D0ZIT7"/>
<evidence type="ECO:0000256" key="2">
    <source>
        <dbReference type="ARBA" id="ARBA00022679"/>
    </source>
</evidence>
<dbReference type="PANTHER" id="PTHR22916">
    <property type="entry name" value="GLYCOSYLTRANSFERASE"/>
    <property type="match status" value="1"/>
</dbReference>
<sequence length="325" mass="37639">MNDKPQISVIVPIYNVDNYLYRCLASIACQTFRDFEVIMIDDGSTDKSLLIAQDFASSFYKFHLVKNKIKGVSHARNTGIKQARGEYIAFVDSDDYIDPNYLKRLYYAAKEHNADVSCCNYALYNQQRGTHHTIMIRKPIEGVHAAKKIVKLTIADFRGRSYLWNKLWHRSLFYQGEEGEILFPEMYFEDIATTARLLYYANRVVVIDHCLYYYTKRQNSIVSGLNFEKLNDYVLSLGVLRNFFEKNGNYKEYRVSHWRLAFAMFFANGANILKTHIELKNFSGLFTNIACATKSVAHFISGKYIPCKEVLPQLPHKMCAPAARK</sequence>
<evidence type="ECO:0000256" key="1">
    <source>
        <dbReference type="ARBA" id="ARBA00022676"/>
    </source>
</evidence>
<feature type="domain" description="Glycosyltransferase 2-like" evidence="3">
    <location>
        <begin position="8"/>
        <end position="133"/>
    </location>
</feature>
<keyword evidence="1" id="KW-0328">Glycosyltransferase</keyword>
<dbReference type="InterPro" id="IPR001173">
    <property type="entry name" value="Glyco_trans_2-like"/>
</dbReference>